<sequence>MGTSTALLVEDMTIAASRPPALPIRDRQHLRLVANETAPRLTRALADQALQHWGVPRSVRPDVRLVVMELVTNVLRHVKGGADRIPVFDIALDLLADSTGDAAVRVLVFDESAQMPIRRTPAPGAEDSRGLLVVSGLTRDWGAFPLPVAGKAVWADIAVAAEPPRSGTDVRIVARVLGAVRDL</sequence>
<evidence type="ECO:0000256" key="1">
    <source>
        <dbReference type="ARBA" id="ARBA00022527"/>
    </source>
</evidence>
<keyword evidence="4" id="KW-1185">Reference proteome</keyword>
<name>A0ABV6XX90_9ACTN</name>
<dbReference type="PANTHER" id="PTHR35526">
    <property type="entry name" value="ANTI-SIGMA-F FACTOR RSBW-RELATED"/>
    <property type="match status" value="1"/>
</dbReference>
<dbReference type="InterPro" id="IPR003594">
    <property type="entry name" value="HATPase_dom"/>
</dbReference>
<proteinExistence type="predicted"/>
<dbReference type="Proteomes" id="UP001592581">
    <property type="component" value="Unassembled WGS sequence"/>
</dbReference>
<keyword evidence="1" id="KW-0723">Serine/threonine-protein kinase</keyword>
<dbReference type="PANTHER" id="PTHR35526:SF3">
    <property type="entry name" value="ANTI-SIGMA-F FACTOR RSBW"/>
    <property type="match status" value="1"/>
</dbReference>
<dbReference type="Pfam" id="PF13581">
    <property type="entry name" value="HATPase_c_2"/>
    <property type="match status" value="1"/>
</dbReference>
<evidence type="ECO:0000259" key="2">
    <source>
        <dbReference type="Pfam" id="PF13581"/>
    </source>
</evidence>
<protein>
    <submittedName>
        <fullName evidence="3">ATP-binding protein</fullName>
    </submittedName>
</protein>
<accession>A0ABV6XX90</accession>
<dbReference type="EMBL" id="JBEUKS010000014">
    <property type="protein sequence ID" value="MFC1442890.1"/>
    <property type="molecule type" value="Genomic_DNA"/>
</dbReference>
<reference evidence="3 4" key="1">
    <citation type="submission" date="2024-06" db="EMBL/GenBank/DDBJ databases">
        <authorList>
            <person name="Lee S.D."/>
        </authorList>
    </citation>
    <scope>NUCLEOTIDE SEQUENCE [LARGE SCALE GENOMIC DNA]</scope>
    <source>
        <strain evidence="3 4">N1-10</strain>
    </source>
</reference>
<dbReference type="GO" id="GO:0005524">
    <property type="term" value="F:ATP binding"/>
    <property type="evidence" value="ECO:0007669"/>
    <property type="project" value="UniProtKB-KW"/>
</dbReference>
<comment type="caution">
    <text evidence="3">The sequence shown here is derived from an EMBL/GenBank/DDBJ whole genome shotgun (WGS) entry which is preliminary data.</text>
</comment>
<evidence type="ECO:0000313" key="4">
    <source>
        <dbReference type="Proteomes" id="UP001592581"/>
    </source>
</evidence>
<gene>
    <name evidence="3" type="ORF">ABUW04_32045</name>
</gene>
<organism evidence="3 4">
    <name type="scientific">Streptacidiphilus jeojiensis</name>
    <dbReference type="NCBI Taxonomy" id="3229225"/>
    <lineage>
        <taxon>Bacteria</taxon>
        <taxon>Bacillati</taxon>
        <taxon>Actinomycetota</taxon>
        <taxon>Actinomycetes</taxon>
        <taxon>Kitasatosporales</taxon>
        <taxon>Streptomycetaceae</taxon>
        <taxon>Streptacidiphilus</taxon>
    </lineage>
</organism>
<keyword evidence="1" id="KW-0418">Kinase</keyword>
<dbReference type="InterPro" id="IPR036890">
    <property type="entry name" value="HATPase_C_sf"/>
</dbReference>
<keyword evidence="1" id="KW-0808">Transferase</keyword>
<evidence type="ECO:0000313" key="3">
    <source>
        <dbReference type="EMBL" id="MFC1442890.1"/>
    </source>
</evidence>
<dbReference type="CDD" id="cd16936">
    <property type="entry name" value="HATPase_RsbW-like"/>
    <property type="match status" value="1"/>
</dbReference>
<dbReference type="InterPro" id="IPR050267">
    <property type="entry name" value="Anti-sigma-factor_SerPK"/>
</dbReference>
<feature type="domain" description="Histidine kinase/HSP90-like ATPase" evidence="2">
    <location>
        <begin position="38"/>
        <end position="140"/>
    </location>
</feature>
<dbReference type="Gene3D" id="3.30.565.10">
    <property type="entry name" value="Histidine kinase-like ATPase, C-terminal domain"/>
    <property type="match status" value="1"/>
</dbReference>
<keyword evidence="3" id="KW-0547">Nucleotide-binding</keyword>
<keyword evidence="3" id="KW-0067">ATP-binding</keyword>